<feature type="domain" description="Methyltransferase type 11" evidence="1">
    <location>
        <begin position="52"/>
        <end position="145"/>
    </location>
</feature>
<dbReference type="Proteomes" id="UP000324595">
    <property type="component" value="Unassembled WGS sequence"/>
</dbReference>
<comment type="caution">
    <text evidence="2">The sequence shown here is derived from an EMBL/GenBank/DDBJ whole genome shotgun (WGS) entry which is preliminary data.</text>
</comment>
<dbReference type="InterPro" id="IPR052356">
    <property type="entry name" value="Thiol_S-MT"/>
</dbReference>
<evidence type="ECO:0000313" key="3">
    <source>
        <dbReference type="Proteomes" id="UP000324595"/>
    </source>
</evidence>
<dbReference type="EMBL" id="VNHY01000002">
    <property type="protein sequence ID" value="TYP93590.1"/>
    <property type="molecule type" value="Genomic_DNA"/>
</dbReference>
<evidence type="ECO:0000259" key="1">
    <source>
        <dbReference type="Pfam" id="PF08241"/>
    </source>
</evidence>
<sequence>MMNPDPKQTHFTKKRYNTTSIIYNLMEWPVEQLWYKKWRRKLWQNIHGPTVLEIGVGTGKNIPYYPKNVELTGIDLSPGMLKRAKKLLPKSINDSVTLREMDAQQMEFPDDTFDEVVATFVFCSVPDPILGLKEALRVTKPGGRLHLLEHMKPEASFLTSIMETLDTPIHYLSGVHIARQTVSNVEKAGWDIDKVRDLTATGIFKKIEATKPH</sequence>
<dbReference type="PANTHER" id="PTHR45036:SF1">
    <property type="entry name" value="METHYLTRANSFERASE LIKE 7A"/>
    <property type="match status" value="1"/>
</dbReference>
<dbReference type="SUPFAM" id="SSF53335">
    <property type="entry name" value="S-adenosyl-L-methionine-dependent methyltransferases"/>
    <property type="match status" value="1"/>
</dbReference>
<dbReference type="PANTHER" id="PTHR45036">
    <property type="entry name" value="METHYLTRANSFERASE LIKE 7B"/>
    <property type="match status" value="1"/>
</dbReference>
<accession>A0A5D3YJG2</accession>
<dbReference type="AlphaFoldDB" id="A0A5D3YJG2"/>
<dbReference type="InterPro" id="IPR013216">
    <property type="entry name" value="Methyltransf_11"/>
</dbReference>
<protein>
    <submittedName>
        <fullName evidence="2">Methyltransferase domain-containing protein</fullName>
    </submittedName>
</protein>
<dbReference type="GO" id="GO:0008757">
    <property type="term" value="F:S-adenosylmethionine-dependent methyltransferase activity"/>
    <property type="evidence" value="ECO:0007669"/>
    <property type="project" value="InterPro"/>
</dbReference>
<organism evidence="2 3">
    <name type="scientific">Fodinibius salinus</name>
    <dbReference type="NCBI Taxonomy" id="860790"/>
    <lineage>
        <taxon>Bacteria</taxon>
        <taxon>Pseudomonadati</taxon>
        <taxon>Balneolota</taxon>
        <taxon>Balneolia</taxon>
        <taxon>Balneolales</taxon>
        <taxon>Balneolaceae</taxon>
        <taxon>Fodinibius</taxon>
    </lineage>
</organism>
<reference evidence="2 3" key="1">
    <citation type="submission" date="2019-07" db="EMBL/GenBank/DDBJ databases">
        <title>Genomic Encyclopedia of Archaeal and Bacterial Type Strains, Phase II (KMG-II): from individual species to whole genera.</title>
        <authorList>
            <person name="Goeker M."/>
        </authorList>
    </citation>
    <scope>NUCLEOTIDE SEQUENCE [LARGE SCALE GENOMIC DNA]</scope>
    <source>
        <strain evidence="2 3">DSM 21935</strain>
    </source>
</reference>
<proteinExistence type="predicted"/>
<dbReference type="InterPro" id="IPR029063">
    <property type="entry name" value="SAM-dependent_MTases_sf"/>
</dbReference>
<evidence type="ECO:0000313" key="2">
    <source>
        <dbReference type="EMBL" id="TYP93590.1"/>
    </source>
</evidence>
<dbReference type="Pfam" id="PF08241">
    <property type="entry name" value="Methyltransf_11"/>
    <property type="match status" value="1"/>
</dbReference>
<keyword evidence="2" id="KW-0808">Transferase</keyword>
<name>A0A5D3YJG2_9BACT</name>
<dbReference type="CDD" id="cd02440">
    <property type="entry name" value="AdoMet_MTases"/>
    <property type="match status" value="1"/>
</dbReference>
<keyword evidence="2" id="KW-0489">Methyltransferase</keyword>
<dbReference type="GO" id="GO:0032259">
    <property type="term" value="P:methylation"/>
    <property type="evidence" value="ECO:0007669"/>
    <property type="project" value="UniProtKB-KW"/>
</dbReference>
<dbReference type="Gene3D" id="3.40.50.150">
    <property type="entry name" value="Vaccinia Virus protein VP39"/>
    <property type="match status" value="1"/>
</dbReference>
<dbReference type="RefSeq" id="WP_246138180.1">
    <property type="nucleotide sequence ID" value="NZ_VNHY01000002.1"/>
</dbReference>
<keyword evidence="3" id="KW-1185">Reference proteome</keyword>
<gene>
    <name evidence="2" type="ORF">LX73_1296</name>
</gene>